<evidence type="ECO:0000313" key="4">
    <source>
        <dbReference type="Proteomes" id="UP001250214"/>
    </source>
</evidence>
<dbReference type="EMBL" id="JAVLVT010000006">
    <property type="protein sequence ID" value="MDS1271543.1"/>
    <property type="molecule type" value="Genomic_DNA"/>
</dbReference>
<dbReference type="Proteomes" id="UP001250214">
    <property type="component" value="Unassembled WGS sequence"/>
</dbReference>
<evidence type="ECO:0000256" key="2">
    <source>
        <dbReference type="ARBA" id="ARBA00022801"/>
    </source>
</evidence>
<keyword evidence="2" id="KW-0378">Hydrolase</keyword>
<accession>A0ABU2H8A9</accession>
<comment type="caution">
    <text evidence="3">The sequence shown here is derived from an EMBL/GenBank/DDBJ whole genome shotgun (WGS) entry which is preliminary data.</text>
</comment>
<evidence type="ECO:0000313" key="3">
    <source>
        <dbReference type="EMBL" id="MDS1271543.1"/>
    </source>
</evidence>
<keyword evidence="4" id="KW-1185">Reference proteome</keyword>
<dbReference type="PANTHER" id="PTHR12737:SF9">
    <property type="entry name" value="DIMETHYLARGININASE"/>
    <property type="match status" value="1"/>
</dbReference>
<reference evidence="4" key="1">
    <citation type="submission" date="2023-07" db="EMBL/GenBank/DDBJ databases">
        <title>Novel species in the genus Lipingzhangella isolated from Sambhar Salt Lake.</title>
        <authorList>
            <person name="Jiya N."/>
            <person name="Kajale S."/>
            <person name="Sharma A."/>
        </authorList>
    </citation>
    <scope>NUCLEOTIDE SEQUENCE [LARGE SCALE GENOMIC DNA]</scope>
    <source>
        <strain evidence="4">LS1_29</strain>
    </source>
</reference>
<name>A0ABU2H8A9_9ACTN</name>
<sequence length="308" mass="34319">MLDYVSEWQDVRSSSGGAPLPWGYRYLLCPPRFFDVWYSINPWMDPDVKVDHELAHDQWHQLGVALREAGAKLEELEPLPEHPDAVFTANHGVVDGSTFWPAPMRFPERTAEVDHTAEWFRQHNWSVADPGLDSSQEGTGDALSFADTLVTGFGRRSDRRAYDTLSRRAGWRVLPVELTDPAFYHIDIAFCPLNDRTALIVADAFTEEGLRCLRRLVPDPVLCTRDEGLAFAANSVVVGRRIVMPSCSARLGRLLENRGFEIAVSDVSEFRKAGGGCRCLTLPLDTVLPAHDSVAARPDARMDGGADR</sequence>
<organism evidence="3 4">
    <name type="scientific">Lipingzhangella rawalii</name>
    <dbReference type="NCBI Taxonomy" id="2055835"/>
    <lineage>
        <taxon>Bacteria</taxon>
        <taxon>Bacillati</taxon>
        <taxon>Actinomycetota</taxon>
        <taxon>Actinomycetes</taxon>
        <taxon>Streptosporangiales</taxon>
        <taxon>Nocardiopsidaceae</taxon>
        <taxon>Lipingzhangella</taxon>
    </lineage>
</organism>
<comment type="similarity">
    <text evidence="1">Belongs to the DDAH family.</text>
</comment>
<protein>
    <submittedName>
        <fullName evidence="3">Arginine deiminase-related protein</fullName>
    </submittedName>
</protein>
<dbReference type="InterPro" id="IPR033199">
    <property type="entry name" value="DDAH-like"/>
</dbReference>
<dbReference type="RefSeq" id="WP_310913094.1">
    <property type="nucleotide sequence ID" value="NZ_JAVLVT010000006.1"/>
</dbReference>
<dbReference type="Pfam" id="PF19420">
    <property type="entry name" value="DDAH_eukar"/>
    <property type="match status" value="1"/>
</dbReference>
<dbReference type="PANTHER" id="PTHR12737">
    <property type="entry name" value="DIMETHYLARGININE DIMETHYLAMINOHYDROLASE"/>
    <property type="match status" value="1"/>
</dbReference>
<proteinExistence type="inferred from homology"/>
<dbReference type="Gene3D" id="3.75.10.10">
    <property type="entry name" value="L-arginine/glycine Amidinotransferase, Chain A"/>
    <property type="match status" value="1"/>
</dbReference>
<gene>
    <name evidence="3" type="ORF">RIF23_14685</name>
</gene>
<dbReference type="SUPFAM" id="SSF55909">
    <property type="entry name" value="Pentein"/>
    <property type="match status" value="1"/>
</dbReference>
<evidence type="ECO:0000256" key="1">
    <source>
        <dbReference type="ARBA" id="ARBA00008532"/>
    </source>
</evidence>